<sequence length="127" mass="14381">MVDIERLGSIEPPASYQKKSKHWFFHTRTKIDAPVLKSFEGAIYCAIHRTTGLDVPYDIYRGYVCFDTPKTMGWASQQIPASWCLTKSTARESRATIMDIPGDGSREEGIFPRSAGQKPKRTRLVID</sequence>
<reference evidence="2" key="1">
    <citation type="submission" date="2015-06" db="EMBL/GenBank/DDBJ databases">
        <authorList>
            <person name="Joergensen T."/>
        </authorList>
    </citation>
    <scope>NUCLEOTIDE SEQUENCE</scope>
    <source>
        <strain evidence="2">RGFK1603</strain>
    </source>
</reference>
<protein>
    <submittedName>
        <fullName evidence="2">Uncharacterized protein</fullName>
    </submittedName>
</protein>
<dbReference type="EMBL" id="LN854120">
    <property type="protein sequence ID" value="CRY97504.1"/>
    <property type="molecule type" value="Genomic_DNA"/>
</dbReference>
<feature type="region of interest" description="Disordered" evidence="1">
    <location>
        <begin position="98"/>
        <end position="127"/>
    </location>
</feature>
<feature type="compositionally biased region" description="Basic residues" evidence="1">
    <location>
        <begin position="118"/>
        <end position="127"/>
    </location>
</feature>
<reference evidence="2" key="2">
    <citation type="submission" date="2015-07" db="EMBL/GenBank/DDBJ databases">
        <title>Plasmids, circular viruses and viroids from rat gut.</title>
        <authorList>
            <person name="Jorgensen T.J."/>
            <person name="Hansen M.A."/>
            <person name="Xu Z."/>
            <person name="Tabak M.A."/>
            <person name="Sorensen S.J."/>
            <person name="Hansen L.H."/>
        </authorList>
    </citation>
    <scope>NUCLEOTIDE SEQUENCE</scope>
    <source>
        <strain evidence="2">RGFK1603</strain>
    </source>
</reference>
<dbReference type="AlphaFoldDB" id="A0A0H5Q7Y0"/>
<organism evidence="2">
    <name type="scientific">uncultured prokaryote</name>
    <dbReference type="NCBI Taxonomy" id="198431"/>
    <lineage>
        <taxon>unclassified sequences</taxon>
        <taxon>environmental samples</taxon>
    </lineage>
</organism>
<evidence type="ECO:0000256" key="1">
    <source>
        <dbReference type="SAM" id="MobiDB-lite"/>
    </source>
</evidence>
<proteinExistence type="predicted"/>
<accession>A0A0H5Q7Y0</accession>
<name>A0A0H5Q7Y0_9ZZZZ</name>
<evidence type="ECO:0000313" key="2">
    <source>
        <dbReference type="EMBL" id="CRY97504.1"/>
    </source>
</evidence>